<evidence type="ECO:0000313" key="5">
    <source>
        <dbReference type="EMBL" id="KAB1218603.1"/>
    </source>
</evidence>
<dbReference type="GO" id="GO:0005634">
    <property type="term" value="C:nucleus"/>
    <property type="evidence" value="ECO:0007669"/>
    <property type="project" value="UniProtKB-SubCell"/>
</dbReference>
<evidence type="ECO:0000256" key="2">
    <source>
        <dbReference type="ARBA" id="ARBA00010291"/>
    </source>
</evidence>
<feature type="region of interest" description="Disordered" evidence="4">
    <location>
        <begin position="516"/>
        <end position="548"/>
    </location>
</feature>
<dbReference type="GO" id="GO:0019237">
    <property type="term" value="F:centromeric DNA binding"/>
    <property type="evidence" value="ECO:0007669"/>
    <property type="project" value="InterPro"/>
</dbReference>
<dbReference type="GO" id="GO:0051315">
    <property type="term" value="P:attachment of mitotic spindle microtubules to kinetochore"/>
    <property type="evidence" value="ECO:0007669"/>
    <property type="project" value="TreeGrafter"/>
</dbReference>
<dbReference type="GO" id="GO:0051455">
    <property type="term" value="P:spindle attachment to meiosis I kinetochore"/>
    <property type="evidence" value="ECO:0007669"/>
    <property type="project" value="TreeGrafter"/>
</dbReference>
<evidence type="ECO:0008006" key="7">
    <source>
        <dbReference type="Google" id="ProtNLM"/>
    </source>
</evidence>
<feature type="compositionally biased region" description="Basic residues" evidence="4">
    <location>
        <begin position="582"/>
        <end position="596"/>
    </location>
</feature>
<dbReference type="GO" id="GO:0000776">
    <property type="term" value="C:kinetochore"/>
    <property type="evidence" value="ECO:0007669"/>
    <property type="project" value="InterPro"/>
</dbReference>
<feature type="compositionally biased region" description="Basic and acidic residues" evidence="4">
    <location>
        <begin position="89"/>
        <end position="101"/>
    </location>
</feature>
<feature type="compositionally biased region" description="Polar residues" evidence="4">
    <location>
        <begin position="519"/>
        <end position="545"/>
    </location>
</feature>
<dbReference type="PANTHER" id="PTHR16684">
    <property type="entry name" value="CENTROMERE PROTEIN C"/>
    <property type="match status" value="1"/>
</dbReference>
<dbReference type="OrthoDB" id="1939643at2759"/>
<dbReference type="GO" id="GO:0051382">
    <property type="term" value="P:kinetochore assembly"/>
    <property type="evidence" value="ECO:0007669"/>
    <property type="project" value="InterPro"/>
</dbReference>
<accession>A0A6A1W153</accession>
<evidence type="ECO:0000313" key="6">
    <source>
        <dbReference type="Proteomes" id="UP000516437"/>
    </source>
</evidence>
<dbReference type="EMBL" id="RXIC02000021">
    <property type="protein sequence ID" value="KAB1218603.1"/>
    <property type="molecule type" value="Genomic_DNA"/>
</dbReference>
<organism evidence="5 6">
    <name type="scientific">Morella rubra</name>
    <name type="common">Chinese bayberry</name>
    <dbReference type="NCBI Taxonomy" id="262757"/>
    <lineage>
        <taxon>Eukaryota</taxon>
        <taxon>Viridiplantae</taxon>
        <taxon>Streptophyta</taxon>
        <taxon>Embryophyta</taxon>
        <taxon>Tracheophyta</taxon>
        <taxon>Spermatophyta</taxon>
        <taxon>Magnoliopsida</taxon>
        <taxon>eudicotyledons</taxon>
        <taxon>Gunneridae</taxon>
        <taxon>Pentapetalae</taxon>
        <taxon>rosids</taxon>
        <taxon>fabids</taxon>
        <taxon>Fagales</taxon>
        <taxon>Myricaceae</taxon>
        <taxon>Morella</taxon>
    </lineage>
</organism>
<comment type="similarity">
    <text evidence="2">Belongs to the CENP-C/MIF2 family.</text>
</comment>
<keyword evidence="3" id="KW-0539">Nucleus</keyword>
<dbReference type="AlphaFoldDB" id="A0A6A1W153"/>
<comment type="caution">
    <text evidence="5">The sequence shown here is derived from an EMBL/GenBank/DDBJ whole genome shotgun (WGS) entry which is preliminary data.</text>
</comment>
<evidence type="ECO:0000256" key="3">
    <source>
        <dbReference type="ARBA" id="ARBA00023242"/>
    </source>
</evidence>
<dbReference type="Proteomes" id="UP000516437">
    <property type="component" value="Chromosome 3"/>
</dbReference>
<reference evidence="5 6" key="1">
    <citation type="journal article" date="2019" name="Plant Biotechnol. J.">
        <title>The red bayberry genome and genetic basis of sex determination.</title>
        <authorList>
            <person name="Jia H.M."/>
            <person name="Jia H.J."/>
            <person name="Cai Q.L."/>
            <person name="Wang Y."/>
            <person name="Zhao H.B."/>
            <person name="Yang W.F."/>
            <person name="Wang G.Y."/>
            <person name="Li Y.H."/>
            <person name="Zhan D.L."/>
            <person name="Shen Y.T."/>
            <person name="Niu Q.F."/>
            <person name="Chang L."/>
            <person name="Qiu J."/>
            <person name="Zhao L."/>
            <person name="Xie H.B."/>
            <person name="Fu W.Y."/>
            <person name="Jin J."/>
            <person name="Li X.W."/>
            <person name="Jiao Y."/>
            <person name="Zhou C.C."/>
            <person name="Tu T."/>
            <person name="Chai C.Y."/>
            <person name="Gao J.L."/>
            <person name="Fan L.J."/>
            <person name="van de Weg E."/>
            <person name="Wang J.Y."/>
            <person name="Gao Z.S."/>
        </authorList>
    </citation>
    <scope>NUCLEOTIDE SEQUENCE [LARGE SCALE GENOMIC DNA]</scope>
    <source>
        <tissue evidence="5">Leaves</tissue>
    </source>
</reference>
<sequence length="680" mass="75203">MVSESQSSGLVDPLSAYSGLSLFPRNFGVAPDPSKQYDLDAIHNRLKSMALQSPSKLLEQAKTIIHSSSQLLNSEIPEVLASQDRKEVAVKDKGRVQERRPALGRKRARFSLKPNANQPAASVEPSLDIDQLKDPEEFFLAYERLENATRELQKQIGGVSMDLNHHNLSTTARQRRPGIPGRSVRYKHRYSSLTSENNENVVSSQETFEAGVVDPVIDIPLCETDQHLASQETELPGSMYKPENKVSQILDELLSGDIEDLEGDAAVSILQKHLQIKPVELQKLSLPDLQDILKIDSNSSRRNMPKARNALLDIGNRLKTISCETPKRLLPEAESSLHHIGSPTPPRSPFATLSSLQRRIFQSKPSNDPFSVKDFDLSPAQNSSPIVGMHKESDLDDIGMQLSNSDELKSPLIGEGDNAAAKTSSPEMAVGDLTHTSNLLDNARKLSVGVDCGSSGTKVDIGDNVRGSNMDSDDIDEQLSRRDDDIDVQTNRSNRLEDKVNLALVEDMLQEPVEAMASPQPNHNGADSTGQSLNYNQIPSDQSSPAVVEDHAVPGLSRAQENILEQRIEQSTNVSLHEQTKPKSHAHGERKRKEISHRKSLAGAGLFWKSGVRRSTRIRTRPLEYWKGERLLYGRIHESLATVIGLKYVSPTKDDGKPTLKVKSYVSDEYKELVELAALH</sequence>
<name>A0A6A1W153_9ROSI</name>
<evidence type="ECO:0000256" key="1">
    <source>
        <dbReference type="ARBA" id="ARBA00004123"/>
    </source>
</evidence>
<dbReference type="InterPro" id="IPR028386">
    <property type="entry name" value="CENP-C/Mif2/cnp3"/>
</dbReference>
<proteinExistence type="inferred from homology"/>
<feature type="region of interest" description="Disordered" evidence="4">
    <location>
        <begin position="89"/>
        <end position="125"/>
    </location>
</feature>
<protein>
    <recommendedName>
        <fullName evidence="7">Centromere protein C</fullName>
    </recommendedName>
</protein>
<evidence type="ECO:0000256" key="4">
    <source>
        <dbReference type="SAM" id="MobiDB-lite"/>
    </source>
</evidence>
<gene>
    <name evidence="5" type="ORF">CJ030_MR3G026483</name>
</gene>
<comment type="subcellular location">
    <subcellularLocation>
        <location evidence="1">Nucleus</location>
    </subcellularLocation>
</comment>
<dbReference type="PANTHER" id="PTHR16684:SF11">
    <property type="entry name" value="CENTROMERE PROTEIN C"/>
    <property type="match status" value="1"/>
</dbReference>
<keyword evidence="6" id="KW-1185">Reference proteome</keyword>
<feature type="region of interest" description="Disordered" evidence="4">
    <location>
        <begin position="367"/>
        <end position="387"/>
    </location>
</feature>
<feature type="region of interest" description="Disordered" evidence="4">
    <location>
        <begin position="570"/>
        <end position="596"/>
    </location>
</feature>
<feature type="region of interest" description="Disordered" evidence="4">
    <location>
        <begin position="407"/>
        <end position="427"/>
    </location>
</feature>
<feature type="region of interest" description="Disordered" evidence="4">
    <location>
        <begin position="453"/>
        <end position="486"/>
    </location>
</feature>